<proteinExistence type="predicted"/>
<organism evidence="1">
    <name type="scientific">Malacosoma sp. alphabaculovirus</name>
    <dbReference type="NCBI Taxonomy" id="1881632"/>
    <lineage>
        <taxon>Viruses</taxon>
        <taxon>Viruses incertae sedis</taxon>
        <taxon>Naldaviricetes</taxon>
        <taxon>Lefavirales</taxon>
        <taxon>Baculoviridae</taxon>
        <taxon>Alphabaculovirus</taxon>
    </lineage>
</organism>
<accession>A0A1B1UZM5</accession>
<reference evidence="2" key="2">
    <citation type="submission" date="2016-02" db="EMBL/GenBank/DDBJ databases">
        <authorList>
            <person name="Wen L."/>
            <person name="He K."/>
            <person name="Yang H."/>
        </authorList>
    </citation>
    <scope>NUCLEOTIDE SEQUENCE</scope>
    <source>
        <strain evidence="2">164</strain>
    </source>
</reference>
<reference evidence="1" key="1">
    <citation type="submission" date="2016-01" db="EMBL/GenBank/DDBJ databases">
        <authorList>
            <person name="Oliw E.H."/>
        </authorList>
    </citation>
    <scope>NUCLEOTIDE SEQUENCE</scope>
    <source>
        <strain evidence="1">Martignoni</strain>
    </source>
</reference>
<dbReference type="EMBL" id="KU563146">
    <property type="protein sequence ID" value="ANW09693.1"/>
    <property type="molecule type" value="Genomic_DNA"/>
</dbReference>
<evidence type="ECO:0000313" key="2">
    <source>
        <dbReference type="EMBL" id="ANW12344.1"/>
    </source>
</evidence>
<evidence type="ECO:0000313" key="1">
    <source>
        <dbReference type="EMBL" id="ANW09693.1"/>
    </source>
</evidence>
<gene>
    <name evidence="2" type="primary">masp6.14</name>
</gene>
<dbReference type="EMBL" id="KU707951">
    <property type="protein sequence ID" value="ANW12344.1"/>
    <property type="molecule type" value="Genomic_DNA"/>
</dbReference>
<sequence length="296" mass="34643">MYSVLKIKRSLRNIFLSSLNTGGGDRELIRRQLRSLLGPLMLLYKLKCDNNRFLIIFSNCKEVFEFGLQLATFFDDYGDYQFTSEGCSVCHGGQLLNFKRYEYVSNEMFVIDYRDDIIRMAQSILRHIRMYKNNELINLCNNDANCKGFKHALSAISFVNDDSNKENTIYSYVFYLFYSTIFSQYNVIDERFDNVQLPIHFVHASGAFDTIETFHFQLLVDDVNGHLWIGMNRFVHQFHILKFSFSILKMSFLSKQIGDFGVGTVVDRFSENGQMLVFRNVARQTNRHHAVFTVQK</sequence>
<name>A0A1B1UZM5_9ABAC</name>
<protein>
    <submittedName>
        <fullName evidence="2">Apical membrane antigen 1 domain protein</fullName>
    </submittedName>
</protein>